<dbReference type="OrthoDB" id="42035at2759"/>
<sequence length="784" mass="83171">MPSWSRLFRSIAITCLLSQCAWFASGEPSNTRGDSGNNQQRNLKRNARYEVWGSDQSNSVAGISTPGTKGSFIWIWNSTQIDRQLAGDGDAVPMTCTRTKANGPCDLLEVFPQGLVDSVTGLTLGALPGFGRLHGVIQDPYGKYVAASVFVPGGGYIGIIDTNTKQAIALFRVTGFTFEGQATSARSVHMCIWSDDGKALLVDNLDGKAIERIDVTRNKQNVITDLKFNKAATIGLGRNMAVADEASVFSGPNAFGVNLIGSVVGSYSSAGLDNLTPNGVCKENGCGTAPNGAAGGRPNNLPICPIASKNGLVYVTLAGGGLIILNSSTTPMRIVGEYGNRVVYGAGCGGVQRNNQVFLNAGVAASAAGATQSMFAVVSFDDRQYSVSRPQNTPMPVRVFQDAGNTKTGGNIDGVVTINESGQLPGVSTRRDSHGMAIAGNYLHVADRIQNVIETFHVNTYERSTYDVVSITGQAGRTGAASKCFQRSVLDDADLILNDPAPDLLETTPDGKYLMVAFRGPVPVSVAHGGQGSCPGVGIIQLTEGGKSGKLLDVLRSTNTVDTSSVSALPGGVVYAGKERSDANGPCDLLEVFPQGLVDSVTGLTLGAIPRYGRLHSIIQDPFSKYGAASLFVPGGGYVGIIDTNTKQAIALFRVTGFTFEGQAISARSVHMCIWSDDGKTLLVDNLDGKAIERIDVTRNKQNVITDLKFNKAATIGLGRNMAVNEEPRRRKQINHFGDCSKFKNVHRRNYCLAFFSTFFWVVFAKVGGCPKCSPSFQTVKMGC</sequence>
<evidence type="ECO:0000313" key="3">
    <source>
        <dbReference type="EMBL" id="KAG7350042.1"/>
    </source>
</evidence>
<protein>
    <submittedName>
        <fullName evidence="2">Uncharacterized protein</fullName>
    </submittedName>
</protein>
<dbReference type="InterPro" id="IPR051200">
    <property type="entry name" value="Host-pathogen_enzymatic-act"/>
</dbReference>
<dbReference type="EMBL" id="JAGRRH010000001">
    <property type="protein sequence ID" value="KAG7373696.1"/>
    <property type="molecule type" value="Genomic_DNA"/>
</dbReference>
<evidence type="ECO:0000256" key="1">
    <source>
        <dbReference type="SAM" id="SignalP"/>
    </source>
</evidence>
<proteinExistence type="predicted"/>
<gene>
    <name evidence="3" type="ORF">IV203_012639</name>
    <name evidence="2" type="ORF">IV203_012759</name>
    <name evidence="4" type="ORF">IV203_012791</name>
</gene>
<feature type="chain" id="PRO_5039844349" evidence="1">
    <location>
        <begin position="27"/>
        <end position="784"/>
    </location>
</feature>
<evidence type="ECO:0000313" key="5">
    <source>
        <dbReference type="Proteomes" id="UP000693970"/>
    </source>
</evidence>
<name>A0A9K3K819_9STRA</name>
<accession>A0A9K3K819</accession>
<reference evidence="2" key="1">
    <citation type="journal article" date="2021" name="Sci. Rep.">
        <title>Diploid genomic architecture of Nitzschia inconspicua, an elite biomass production diatom.</title>
        <authorList>
            <person name="Oliver A."/>
            <person name="Podell S."/>
            <person name="Pinowska A."/>
            <person name="Traller J.C."/>
            <person name="Smith S.R."/>
            <person name="McClure R."/>
            <person name="Beliaev A."/>
            <person name="Bohutskyi P."/>
            <person name="Hill E.A."/>
            <person name="Rabines A."/>
            <person name="Zheng H."/>
            <person name="Allen L.Z."/>
            <person name="Kuo A."/>
            <person name="Grigoriev I.V."/>
            <person name="Allen A.E."/>
            <person name="Hazlebeck D."/>
            <person name="Allen E.E."/>
        </authorList>
    </citation>
    <scope>NUCLEOTIDE SEQUENCE</scope>
    <source>
        <strain evidence="2">Hildebrandi</strain>
    </source>
</reference>
<dbReference type="PANTHER" id="PTHR47197:SF3">
    <property type="entry name" value="DIHYDRO-HEME D1 DEHYDROGENASE"/>
    <property type="match status" value="1"/>
</dbReference>
<dbReference type="EMBL" id="JAGRRH010000047">
    <property type="protein sequence ID" value="KAG7338839.1"/>
    <property type="molecule type" value="Genomic_DNA"/>
</dbReference>
<dbReference type="AlphaFoldDB" id="A0A9K3K819"/>
<evidence type="ECO:0000313" key="4">
    <source>
        <dbReference type="EMBL" id="KAG7373696.1"/>
    </source>
</evidence>
<dbReference type="EMBL" id="JAGRRH010000019">
    <property type="protein sequence ID" value="KAG7350042.1"/>
    <property type="molecule type" value="Genomic_DNA"/>
</dbReference>
<reference evidence="2" key="2">
    <citation type="submission" date="2021-04" db="EMBL/GenBank/DDBJ databases">
        <authorList>
            <person name="Podell S."/>
        </authorList>
    </citation>
    <scope>NUCLEOTIDE SEQUENCE</scope>
    <source>
        <strain evidence="2">Hildebrandi</strain>
    </source>
</reference>
<dbReference type="Proteomes" id="UP000693970">
    <property type="component" value="Unassembled WGS sequence"/>
</dbReference>
<comment type="caution">
    <text evidence="2">The sequence shown here is derived from an EMBL/GenBank/DDBJ whole genome shotgun (WGS) entry which is preliminary data.</text>
</comment>
<keyword evidence="1" id="KW-0732">Signal</keyword>
<dbReference type="PANTHER" id="PTHR47197">
    <property type="entry name" value="PROTEIN NIRF"/>
    <property type="match status" value="1"/>
</dbReference>
<organism evidence="2 5">
    <name type="scientific">Nitzschia inconspicua</name>
    <dbReference type="NCBI Taxonomy" id="303405"/>
    <lineage>
        <taxon>Eukaryota</taxon>
        <taxon>Sar</taxon>
        <taxon>Stramenopiles</taxon>
        <taxon>Ochrophyta</taxon>
        <taxon>Bacillariophyta</taxon>
        <taxon>Bacillariophyceae</taxon>
        <taxon>Bacillariophycidae</taxon>
        <taxon>Bacillariales</taxon>
        <taxon>Bacillariaceae</taxon>
        <taxon>Nitzschia</taxon>
    </lineage>
</organism>
<evidence type="ECO:0000313" key="2">
    <source>
        <dbReference type="EMBL" id="KAG7338839.1"/>
    </source>
</evidence>
<feature type="signal peptide" evidence="1">
    <location>
        <begin position="1"/>
        <end position="26"/>
    </location>
</feature>
<keyword evidence="5" id="KW-1185">Reference proteome</keyword>